<keyword evidence="4" id="KW-1185">Reference proteome</keyword>
<comment type="caution">
    <text evidence="3">The sequence shown here is derived from an EMBL/GenBank/DDBJ whole genome shotgun (WGS) entry which is preliminary data.</text>
</comment>
<name>A0A9N8YZK1_9GLOM</name>
<keyword evidence="1" id="KW-0472">Membrane</keyword>
<sequence>MSSTTSDESNENEQSEKQQRFPAILIIGEVGVGKSTVANMIAGKYRDGGPFTKSDEVQPYPVTINGINYILIDTPGLILSEDQDQSSIDIISQIDELIQSIDQYLEIVSIILVLDSNRMSKTQKQNFRQIVTAYLNIIIIVFTKGTYNQTTSRQYMETTFNTELRGTVGKRGIISGRWIIGLNKFDLERGYICGMHKRSFTEVIIGFFLFLTASTLGLSYILYYDVIDNSPYRWVYGGFGIAFTVLFFLFVLCVYCIRINQVHGI</sequence>
<gene>
    <name evidence="3" type="ORF">DERYTH_LOCUS1094</name>
</gene>
<dbReference type="InterPro" id="IPR006073">
    <property type="entry name" value="GTP-bd"/>
</dbReference>
<protein>
    <submittedName>
        <fullName evidence="3">11462_t:CDS:1</fullName>
    </submittedName>
</protein>
<dbReference type="GO" id="GO:0005525">
    <property type="term" value="F:GTP binding"/>
    <property type="evidence" value="ECO:0007669"/>
    <property type="project" value="InterPro"/>
</dbReference>
<organism evidence="3 4">
    <name type="scientific">Dentiscutata erythropus</name>
    <dbReference type="NCBI Taxonomy" id="1348616"/>
    <lineage>
        <taxon>Eukaryota</taxon>
        <taxon>Fungi</taxon>
        <taxon>Fungi incertae sedis</taxon>
        <taxon>Mucoromycota</taxon>
        <taxon>Glomeromycotina</taxon>
        <taxon>Glomeromycetes</taxon>
        <taxon>Diversisporales</taxon>
        <taxon>Gigasporaceae</taxon>
        <taxon>Dentiscutata</taxon>
    </lineage>
</organism>
<reference evidence="3" key="1">
    <citation type="submission" date="2021-06" db="EMBL/GenBank/DDBJ databases">
        <authorList>
            <person name="Kallberg Y."/>
            <person name="Tangrot J."/>
            <person name="Rosling A."/>
        </authorList>
    </citation>
    <scope>NUCLEOTIDE SEQUENCE</scope>
    <source>
        <strain evidence="3">MA453B</strain>
    </source>
</reference>
<dbReference type="Proteomes" id="UP000789405">
    <property type="component" value="Unassembled WGS sequence"/>
</dbReference>
<dbReference type="AlphaFoldDB" id="A0A9N8YZK1"/>
<evidence type="ECO:0000313" key="3">
    <source>
        <dbReference type="EMBL" id="CAG8462962.1"/>
    </source>
</evidence>
<evidence type="ECO:0000256" key="1">
    <source>
        <dbReference type="SAM" id="Phobius"/>
    </source>
</evidence>
<keyword evidence="1" id="KW-1133">Transmembrane helix</keyword>
<dbReference type="OrthoDB" id="2411449at2759"/>
<feature type="transmembrane region" description="Helical" evidence="1">
    <location>
        <begin position="203"/>
        <end position="223"/>
    </location>
</feature>
<accession>A0A9N8YZK1</accession>
<feature type="domain" description="G" evidence="2">
    <location>
        <begin position="24"/>
        <end position="144"/>
    </location>
</feature>
<proteinExistence type="predicted"/>
<dbReference type="Gene3D" id="3.40.50.300">
    <property type="entry name" value="P-loop containing nucleotide triphosphate hydrolases"/>
    <property type="match status" value="1"/>
</dbReference>
<feature type="transmembrane region" description="Helical" evidence="1">
    <location>
        <begin position="235"/>
        <end position="257"/>
    </location>
</feature>
<keyword evidence="1" id="KW-0812">Transmembrane</keyword>
<evidence type="ECO:0000259" key="2">
    <source>
        <dbReference type="Pfam" id="PF01926"/>
    </source>
</evidence>
<dbReference type="EMBL" id="CAJVPY010000288">
    <property type="protein sequence ID" value="CAG8462962.1"/>
    <property type="molecule type" value="Genomic_DNA"/>
</dbReference>
<dbReference type="Pfam" id="PF01926">
    <property type="entry name" value="MMR_HSR1"/>
    <property type="match status" value="1"/>
</dbReference>
<dbReference type="SUPFAM" id="SSF52540">
    <property type="entry name" value="P-loop containing nucleoside triphosphate hydrolases"/>
    <property type="match status" value="1"/>
</dbReference>
<evidence type="ECO:0000313" key="4">
    <source>
        <dbReference type="Proteomes" id="UP000789405"/>
    </source>
</evidence>
<dbReference type="InterPro" id="IPR027417">
    <property type="entry name" value="P-loop_NTPase"/>
</dbReference>